<dbReference type="AlphaFoldDB" id="A0A286H1Q3"/>
<evidence type="ECO:0008006" key="3">
    <source>
        <dbReference type="Google" id="ProtNLM"/>
    </source>
</evidence>
<organism evidence="1 2">
    <name type="scientific">Caenispirillum bisanense</name>
    <dbReference type="NCBI Taxonomy" id="414052"/>
    <lineage>
        <taxon>Bacteria</taxon>
        <taxon>Pseudomonadati</taxon>
        <taxon>Pseudomonadota</taxon>
        <taxon>Alphaproteobacteria</taxon>
        <taxon>Rhodospirillales</taxon>
        <taxon>Novispirillaceae</taxon>
        <taxon>Caenispirillum</taxon>
    </lineage>
</organism>
<dbReference type="EMBL" id="OCNJ01000021">
    <property type="protein sequence ID" value="SOE01671.1"/>
    <property type="molecule type" value="Genomic_DNA"/>
</dbReference>
<proteinExistence type="predicted"/>
<keyword evidence="2" id="KW-1185">Reference proteome</keyword>
<name>A0A286H1Q3_9PROT</name>
<dbReference type="Pfam" id="PF13711">
    <property type="entry name" value="DUF4160"/>
    <property type="match status" value="1"/>
</dbReference>
<dbReference type="RefSeq" id="WP_097281739.1">
    <property type="nucleotide sequence ID" value="NZ_OCNJ01000021.1"/>
</dbReference>
<evidence type="ECO:0000313" key="2">
    <source>
        <dbReference type="Proteomes" id="UP000219621"/>
    </source>
</evidence>
<dbReference type="Proteomes" id="UP000219621">
    <property type="component" value="Unassembled WGS sequence"/>
</dbReference>
<protein>
    <recommendedName>
        <fullName evidence="3">DUF4160 domain-containing protein</fullName>
    </recommendedName>
</protein>
<reference evidence="1 2" key="1">
    <citation type="submission" date="2017-09" db="EMBL/GenBank/DDBJ databases">
        <authorList>
            <person name="Ehlers B."/>
            <person name="Leendertz F.H."/>
        </authorList>
    </citation>
    <scope>NUCLEOTIDE SEQUENCE [LARGE SCALE GENOMIC DNA]</scope>
    <source>
        <strain evidence="1 2">USBA 140</strain>
    </source>
</reference>
<sequence length="79" mass="8968">MGRLFYFGNVRGVVHGGDHLPPHFHVVGPDFQGVIEIETLALLAGHVPKAVLHEVLDWTRDNRAVIVAEWNRCNRRFTI</sequence>
<accession>A0A286H1Q3</accession>
<dbReference type="InterPro" id="IPR025427">
    <property type="entry name" value="DUF4160"/>
</dbReference>
<gene>
    <name evidence="1" type="ORF">SAMN05421508_12120</name>
</gene>
<evidence type="ECO:0000313" key="1">
    <source>
        <dbReference type="EMBL" id="SOE01671.1"/>
    </source>
</evidence>
<dbReference type="OrthoDB" id="122670at2"/>